<organism evidence="1 2">
    <name type="scientific">Variovorax humicola</name>
    <dbReference type="NCBI Taxonomy" id="1769758"/>
    <lineage>
        <taxon>Bacteria</taxon>
        <taxon>Pseudomonadati</taxon>
        <taxon>Pseudomonadota</taxon>
        <taxon>Betaproteobacteria</taxon>
        <taxon>Burkholderiales</taxon>
        <taxon>Comamonadaceae</taxon>
        <taxon>Variovorax</taxon>
    </lineage>
</organism>
<accession>A0ABU8WBR2</accession>
<evidence type="ECO:0000313" key="1">
    <source>
        <dbReference type="EMBL" id="MEJ8827501.1"/>
    </source>
</evidence>
<dbReference type="EMBL" id="JBBKZV010000080">
    <property type="protein sequence ID" value="MEJ8827501.1"/>
    <property type="molecule type" value="Genomic_DNA"/>
</dbReference>
<gene>
    <name evidence="1" type="ORF">WKW80_36930</name>
</gene>
<reference evidence="1 2" key="1">
    <citation type="submission" date="2024-03" db="EMBL/GenBank/DDBJ databases">
        <title>Novel species of the genus Variovorax.</title>
        <authorList>
            <person name="Liu Q."/>
            <person name="Xin Y.-H."/>
        </authorList>
    </citation>
    <scope>NUCLEOTIDE SEQUENCE [LARGE SCALE GENOMIC DNA]</scope>
    <source>
        <strain evidence="1 2">KACC 18501</strain>
    </source>
</reference>
<sequence>MMNASAHSQAVFSRPMPLPRGGWRRRIEVFSPKLGRRLSLSNYDAFRTWLVIEANPTIESFTERPAHVDGPRSTVIDFWVQLRNVPTGEFWFIESKRRSHDDASPSMQESPALPPILHDQTVRLVRQEDLQAWSVPIANWSRIVPYLVSHRRFRDPLLEQSIVVFLGQPHTLDAVLERFAANDATSVEASLFALVAGGRVESPDLAVALLSGSTRFERA</sequence>
<dbReference type="RefSeq" id="WP_340368519.1">
    <property type="nucleotide sequence ID" value="NZ_JBBKZV010000080.1"/>
</dbReference>
<comment type="caution">
    <text evidence="1">The sequence shown here is derived from an EMBL/GenBank/DDBJ whole genome shotgun (WGS) entry which is preliminary data.</text>
</comment>
<protein>
    <submittedName>
        <fullName evidence="1">Uncharacterized protein</fullName>
    </submittedName>
</protein>
<dbReference type="Proteomes" id="UP001363010">
    <property type="component" value="Unassembled WGS sequence"/>
</dbReference>
<evidence type="ECO:0000313" key="2">
    <source>
        <dbReference type="Proteomes" id="UP001363010"/>
    </source>
</evidence>
<name>A0ABU8WBR2_9BURK</name>
<proteinExistence type="predicted"/>
<keyword evidence="2" id="KW-1185">Reference proteome</keyword>